<evidence type="ECO:0000313" key="3">
    <source>
        <dbReference type="EMBL" id="MFC4242051.1"/>
    </source>
</evidence>
<proteinExistence type="predicted"/>
<accession>A0ABV8Q0P8</accession>
<sequence length="176" mass="19011">MPAVSRHQGGSVEEQRMRPDVRGIVQLAAVEASNRGSNVIEAEHLLLAIAFHRANPAARALAELGLDYAAIATALEAERARALSVAGIQPFAPERLASTQRDRRSRLGASFRDALARGHRFSSTQRRHTMGYTDVAIGILTAELGTVPRALAVSGFDRDALLHALSSIPESPRQRM</sequence>
<keyword evidence="4" id="KW-1185">Reference proteome</keyword>
<dbReference type="EMBL" id="JBHSCN010000002">
    <property type="protein sequence ID" value="MFC4242051.1"/>
    <property type="molecule type" value="Genomic_DNA"/>
</dbReference>
<evidence type="ECO:0000259" key="2">
    <source>
        <dbReference type="PROSITE" id="PS51903"/>
    </source>
</evidence>
<feature type="domain" description="Clp R" evidence="2">
    <location>
        <begin position="1"/>
        <end position="81"/>
    </location>
</feature>
<dbReference type="InterPro" id="IPR036628">
    <property type="entry name" value="Clp_N_dom_sf"/>
</dbReference>
<dbReference type="PROSITE" id="PS51903">
    <property type="entry name" value="CLP_R"/>
    <property type="match status" value="1"/>
</dbReference>
<dbReference type="Proteomes" id="UP001595900">
    <property type="component" value="Unassembled WGS sequence"/>
</dbReference>
<dbReference type="GO" id="GO:0006508">
    <property type="term" value="P:proteolysis"/>
    <property type="evidence" value="ECO:0007669"/>
    <property type="project" value="UniProtKB-KW"/>
</dbReference>
<dbReference type="RefSeq" id="WP_390226832.1">
    <property type="nucleotide sequence ID" value="NZ_JBHSCN010000002.1"/>
</dbReference>
<dbReference type="GO" id="GO:0008233">
    <property type="term" value="F:peptidase activity"/>
    <property type="evidence" value="ECO:0007669"/>
    <property type="project" value="UniProtKB-KW"/>
</dbReference>
<dbReference type="SUPFAM" id="SSF81923">
    <property type="entry name" value="Double Clp-N motif"/>
    <property type="match status" value="1"/>
</dbReference>
<dbReference type="Pfam" id="PF02861">
    <property type="entry name" value="Clp_N"/>
    <property type="match status" value="1"/>
</dbReference>
<comment type="caution">
    <text evidence="3">The sequence shown here is derived from an EMBL/GenBank/DDBJ whole genome shotgun (WGS) entry which is preliminary data.</text>
</comment>
<keyword evidence="3" id="KW-0378">Hydrolase</keyword>
<dbReference type="Gene3D" id="1.10.1780.10">
    <property type="entry name" value="Clp, N-terminal domain"/>
    <property type="match status" value="1"/>
</dbReference>
<evidence type="ECO:0000256" key="1">
    <source>
        <dbReference type="PROSITE-ProRule" id="PRU01251"/>
    </source>
</evidence>
<organism evidence="3 4">
    <name type="scientific">Gryllotalpicola reticulitermitis</name>
    <dbReference type="NCBI Taxonomy" id="1184153"/>
    <lineage>
        <taxon>Bacteria</taxon>
        <taxon>Bacillati</taxon>
        <taxon>Actinomycetota</taxon>
        <taxon>Actinomycetes</taxon>
        <taxon>Micrococcales</taxon>
        <taxon>Microbacteriaceae</taxon>
        <taxon>Gryllotalpicola</taxon>
    </lineage>
</organism>
<gene>
    <name evidence="3" type="ORF">ACFOYW_01595</name>
</gene>
<reference evidence="4" key="1">
    <citation type="journal article" date="2019" name="Int. J. Syst. Evol. Microbiol.">
        <title>The Global Catalogue of Microorganisms (GCM) 10K type strain sequencing project: providing services to taxonomists for standard genome sequencing and annotation.</title>
        <authorList>
            <consortium name="The Broad Institute Genomics Platform"/>
            <consortium name="The Broad Institute Genome Sequencing Center for Infectious Disease"/>
            <person name="Wu L."/>
            <person name="Ma J."/>
        </authorList>
    </citation>
    <scope>NUCLEOTIDE SEQUENCE [LARGE SCALE GENOMIC DNA]</scope>
    <source>
        <strain evidence="4">CGMCC 1.10363</strain>
    </source>
</reference>
<dbReference type="InterPro" id="IPR004176">
    <property type="entry name" value="Clp_R_N"/>
</dbReference>
<keyword evidence="1" id="KW-0677">Repeat</keyword>
<name>A0ABV8Q0P8_9MICO</name>
<protein>
    <submittedName>
        <fullName evidence="3">Clp protease N-terminal domain-containing protein</fullName>
    </submittedName>
</protein>
<keyword evidence="3" id="KW-0645">Protease</keyword>
<evidence type="ECO:0000313" key="4">
    <source>
        <dbReference type="Proteomes" id="UP001595900"/>
    </source>
</evidence>